<feature type="compositionally biased region" description="Polar residues" evidence="2">
    <location>
        <begin position="746"/>
        <end position="761"/>
    </location>
</feature>
<reference evidence="4 5" key="1">
    <citation type="submission" date="2017-09" db="EMBL/GenBank/DDBJ databases">
        <title>Genome sequencing of Besnoitia besnoiti strain Bb-Ger1.</title>
        <authorList>
            <person name="Schares G."/>
            <person name="Venepally P."/>
            <person name="Lorenzi H.A."/>
        </authorList>
    </citation>
    <scope>NUCLEOTIDE SEQUENCE [LARGE SCALE GENOMIC DNA]</scope>
    <source>
        <strain evidence="4 5">Bb-Ger1</strain>
    </source>
</reference>
<name>A0A2A9M8T9_BESBE</name>
<dbReference type="PROSITE" id="PS51329">
    <property type="entry name" value="C_CAP_COFACTOR_C"/>
    <property type="match status" value="1"/>
</dbReference>
<feature type="region of interest" description="Disordered" evidence="2">
    <location>
        <begin position="164"/>
        <end position="199"/>
    </location>
</feature>
<feature type="domain" description="C-CAP/cofactor C-like" evidence="3">
    <location>
        <begin position="477"/>
        <end position="654"/>
    </location>
</feature>
<organism evidence="4 5">
    <name type="scientific">Besnoitia besnoiti</name>
    <name type="common">Apicomplexan protozoan</name>
    <dbReference type="NCBI Taxonomy" id="94643"/>
    <lineage>
        <taxon>Eukaryota</taxon>
        <taxon>Sar</taxon>
        <taxon>Alveolata</taxon>
        <taxon>Apicomplexa</taxon>
        <taxon>Conoidasida</taxon>
        <taxon>Coccidia</taxon>
        <taxon>Eucoccidiorida</taxon>
        <taxon>Eimeriorina</taxon>
        <taxon>Sarcocystidae</taxon>
        <taxon>Besnoitia</taxon>
    </lineage>
</organism>
<evidence type="ECO:0000313" key="5">
    <source>
        <dbReference type="Proteomes" id="UP000224006"/>
    </source>
</evidence>
<feature type="region of interest" description="Disordered" evidence="2">
    <location>
        <begin position="731"/>
        <end position="774"/>
    </location>
</feature>
<gene>
    <name evidence="4" type="ORF">BESB_069310</name>
</gene>
<dbReference type="InterPro" id="IPR012945">
    <property type="entry name" value="Tubulin-bd_cofactor_C_dom"/>
</dbReference>
<dbReference type="PROSITE" id="PS51257">
    <property type="entry name" value="PROKAR_LIPOPROTEIN"/>
    <property type="match status" value="1"/>
</dbReference>
<dbReference type="EMBL" id="NWUJ01000006">
    <property type="protein sequence ID" value="PFH34898.1"/>
    <property type="molecule type" value="Genomic_DNA"/>
</dbReference>
<sequence length="868" mass="92849">MPAHNARSSAEGNGPSVAAESAPAGFSAAPSGAACTSSPSLFLRGEVFEHALLTPPRGGQWGVEGVCSYIQAFAKHVGETRRVARKRADFFVALEDWLAFNKAWGSPLGAAGDLASSVLAQPRLLSASQSCASSPLDEEEIHVFWHLFLAVLKVYGASLQPRKADDALSPAPTASSAWCRPRRPPGDPETGAAAEGRQEASRNLRTLTFLSAEESNELALLEMSCSFSFSALLRPSSSCSVSARSSEADGARSDDIFERSCSLPSRASSSAPAALTALDNSLAAAQSGERMDLRALALLLLIQESRIVRAPWNPRTTDDPWRAAPPAGLADGSREASGGTSPAVSALASGGARGESPRYASRETGPQGVADESRLRAFLHQALPALLQTVAACTRELRGRRAREEDEEPGADEWISGAEADVFSLLFACVEGWSVGEAFSGRVFAAHAEADKKERIQRSVFLSWMRRRLVWNDRLYPSRQSLPASSAFFSASTSRLSQFSRVLLVSEAHDRRLTIDEESLGTLNPRDQVLFVNCSECDIFLDAPVSAVKLVNCSNLSLICGRPVGGMVSLYNTQRLEVHAVTFLLQACNTLDAQLFVCSASPPLLCGDTRGIVLAPFDAPLALRDLRKKPTAAEGEPQAASTEESRREESEAAVQEAEEELEIFGRPLSAAATAFAFPLCGGGCGLSSALSASASGASCAAEQTRCTSAGARAAAGSSHIFELLNPKNFTPISLPRASRPPPECRGSSTTSQGDLASSFAPQKQKLDADTACVNDAEEDSREESLFALPEDFTDALFDKQEEVASLQEAMENVNLTESQRETFLQILALMLHDFCKRHSRRTRRLATGQFARHEEVLRSREASTGSIC</sequence>
<accession>A0A2A9M8T9</accession>
<evidence type="ECO:0000259" key="3">
    <source>
        <dbReference type="PROSITE" id="PS51329"/>
    </source>
</evidence>
<keyword evidence="5" id="KW-1185">Reference proteome</keyword>
<dbReference type="KEGG" id="bbes:BESB_069310"/>
<dbReference type="VEuPathDB" id="ToxoDB:BESB_069310"/>
<dbReference type="GeneID" id="40311857"/>
<dbReference type="PANTHER" id="PTHR16052:SF0">
    <property type="entry name" value="TBCC DOMAIN-CONTAINING PROTEIN 1"/>
    <property type="match status" value="1"/>
</dbReference>
<evidence type="ECO:0000256" key="2">
    <source>
        <dbReference type="SAM" id="MobiDB-lite"/>
    </source>
</evidence>
<feature type="compositionally biased region" description="Polar residues" evidence="2">
    <location>
        <begin position="1"/>
        <end position="11"/>
    </location>
</feature>
<evidence type="ECO:0000313" key="4">
    <source>
        <dbReference type="EMBL" id="PFH34898.1"/>
    </source>
</evidence>
<feature type="region of interest" description="Disordered" evidence="2">
    <location>
        <begin position="312"/>
        <end position="367"/>
    </location>
</feature>
<dbReference type="AlphaFoldDB" id="A0A2A9M8T9"/>
<dbReference type="Proteomes" id="UP000224006">
    <property type="component" value="Chromosome VI"/>
</dbReference>
<dbReference type="PANTHER" id="PTHR16052">
    <property type="entry name" value="TBCC DOMAIN-CONTAINING PROTEIN 1"/>
    <property type="match status" value="1"/>
</dbReference>
<comment type="similarity">
    <text evidence="1">Belongs to the TBCC family.</text>
</comment>
<protein>
    <recommendedName>
        <fullName evidence="3">C-CAP/cofactor C-like domain-containing protein</fullName>
    </recommendedName>
</protein>
<feature type="region of interest" description="Disordered" evidence="2">
    <location>
        <begin position="628"/>
        <end position="654"/>
    </location>
</feature>
<comment type="caution">
    <text evidence="4">The sequence shown here is derived from an EMBL/GenBank/DDBJ whole genome shotgun (WGS) entry which is preliminary data.</text>
</comment>
<dbReference type="InterPro" id="IPR017901">
    <property type="entry name" value="C-CAP_CF_C-like"/>
</dbReference>
<proteinExistence type="inferred from homology"/>
<evidence type="ECO:0000256" key="1">
    <source>
        <dbReference type="ARBA" id="ARBA00008848"/>
    </source>
</evidence>
<dbReference type="OrthoDB" id="331944at2759"/>
<dbReference type="RefSeq" id="XP_029218907.1">
    <property type="nucleotide sequence ID" value="XM_029365324.1"/>
</dbReference>
<dbReference type="Pfam" id="PF07986">
    <property type="entry name" value="TBCC"/>
    <property type="match status" value="1"/>
</dbReference>
<feature type="region of interest" description="Disordered" evidence="2">
    <location>
        <begin position="1"/>
        <end position="22"/>
    </location>
</feature>
<dbReference type="InterPro" id="IPR039589">
    <property type="entry name" value="TBCC1"/>
</dbReference>
<dbReference type="Gene3D" id="2.160.20.70">
    <property type="match status" value="1"/>
</dbReference>
<dbReference type="InterPro" id="IPR016098">
    <property type="entry name" value="CAP/MinC_C"/>
</dbReference>